<feature type="region of interest" description="Disordered" evidence="1">
    <location>
        <begin position="1"/>
        <end position="25"/>
    </location>
</feature>
<evidence type="ECO:0000313" key="2">
    <source>
        <dbReference type="EMBL" id="PUZ46648.1"/>
    </source>
</evidence>
<evidence type="ECO:0000256" key="1">
    <source>
        <dbReference type="SAM" id="MobiDB-lite"/>
    </source>
</evidence>
<gene>
    <name evidence="2" type="ORF">GQ55_7G098400</name>
</gene>
<accession>A0A2T7CTI7</accession>
<sequence>MNMVAQTRLDDSPNPGLPKRSRRIENQPLAKIASSKRAEVILMQKFGAVLPESQLQPTSKKAATEYFDDSLSKVRLSAAK</sequence>
<organism evidence="2 3">
    <name type="scientific">Panicum hallii var. hallii</name>
    <dbReference type="NCBI Taxonomy" id="1504633"/>
    <lineage>
        <taxon>Eukaryota</taxon>
        <taxon>Viridiplantae</taxon>
        <taxon>Streptophyta</taxon>
        <taxon>Embryophyta</taxon>
        <taxon>Tracheophyta</taxon>
        <taxon>Spermatophyta</taxon>
        <taxon>Magnoliopsida</taxon>
        <taxon>Liliopsida</taxon>
        <taxon>Poales</taxon>
        <taxon>Poaceae</taxon>
        <taxon>PACMAD clade</taxon>
        <taxon>Panicoideae</taxon>
        <taxon>Panicodae</taxon>
        <taxon>Paniceae</taxon>
        <taxon>Panicinae</taxon>
        <taxon>Panicum</taxon>
        <taxon>Panicum sect. Panicum</taxon>
    </lineage>
</organism>
<dbReference type="Proteomes" id="UP000244336">
    <property type="component" value="Chromosome 7"/>
</dbReference>
<dbReference type="Gramene" id="PUZ46648">
    <property type="protein sequence ID" value="PUZ46648"/>
    <property type="gene ID" value="GQ55_7G098400"/>
</dbReference>
<name>A0A2T7CTI7_9POAL</name>
<dbReference type="AlphaFoldDB" id="A0A2T7CTI7"/>
<dbReference type="OrthoDB" id="10645131at2759"/>
<evidence type="ECO:0000313" key="3">
    <source>
        <dbReference type="Proteomes" id="UP000244336"/>
    </source>
</evidence>
<dbReference type="EMBL" id="CM009755">
    <property type="protein sequence ID" value="PUZ46648.1"/>
    <property type="molecule type" value="Genomic_DNA"/>
</dbReference>
<proteinExistence type="predicted"/>
<protein>
    <submittedName>
        <fullName evidence="2">Uncharacterized protein</fullName>
    </submittedName>
</protein>
<reference evidence="2 3" key="1">
    <citation type="submission" date="2018-04" db="EMBL/GenBank/DDBJ databases">
        <title>WGS assembly of Panicum hallii var. hallii HAL2.</title>
        <authorList>
            <person name="Lovell J."/>
            <person name="Jenkins J."/>
            <person name="Lowry D."/>
            <person name="Mamidi S."/>
            <person name="Sreedasyam A."/>
            <person name="Weng X."/>
            <person name="Barry K."/>
            <person name="Bonette J."/>
            <person name="Campitelli B."/>
            <person name="Daum C."/>
            <person name="Gordon S."/>
            <person name="Gould B."/>
            <person name="Lipzen A."/>
            <person name="MacQueen A."/>
            <person name="Palacio-Mejia J."/>
            <person name="Plott C."/>
            <person name="Shakirov E."/>
            <person name="Shu S."/>
            <person name="Yoshinaga Y."/>
            <person name="Zane M."/>
            <person name="Rokhsar D."/>
            <person name="Grimwood J."/>
            <person name="Schmutz J."/>
            <person name="Juenger T."/>
        </authorList>
    </citation>
    <scope>NUCLEOTIDE SEQUENCE [LARGE SCALE GENOMIC DNA]</scope>
    <source>
        <strain evidence="3">cv. HAL2</strain>
    </source>
</reference>
<keyword evidence="3" id="KW-1185">Reference proteome</keyword>